<dbReference type="Proteomes" id="UP001596505">
    <property type="component" value="Unassembled WGS sequence"/>
</dbReference>
<dbReference type="RefSeq" id="WP_380968921.1">
    <property type="nucleotide sequence ID" value="NZ_JBHTCO010000041.1"/>
</dbReference>
<reference evidence="2" key="1">
    <citation type="journal article" date="2019" name="Int. J. Syst. Evol. Microbiol.">
        <title>The Global Catalogue of Microorganisms (GCM) 10K type strain sequencing project: providing services to taxonomists for standard genome sequencing and annotation.</title>
        <authorList>
            <consortium name="The Broad Institute Genomics Platform"/>
            <consortium name="The Broad Institute Genome Sequencing Center for Infectious Disease"/>
            <person name="Wu L."/>
            <person name="Ma J."/>
        </authorList>
    </citation>
    <scope>NUCLEOTIDE SEQUENCE [LARGE SCALE GENOMIC DNA]</scope>
    <source>
        <strain evidence="2">CGMCC 1.16305</strain>
    </source>
</reference>
<dbReference type="SUPFAM" id="SSF140500">
    <property type="entry name" value="BAS1536-like"/>
    <property type="match status" value="1"/>
</dbReference>
<dbReference type="Gene3D" id="4.10.280.10">
    <property type="entry name" value="Helix-loop-helix DNA-binding domain"/>
    <property type="match status" value="1"/>
</dbReference>
<proteinExistence type="predicted"/>
<name>A0ABW2Q0N8_9BACL</name>
<dbReference type="Pfam" id="PF09388">
    <property type="entry name" value="SpoOE-like"/>
    <property type="match status" value="1"/>
</dbReference>
<protein>
    <submittedName>
        <fullName evidence="1">Aspartyl-phosphate phosphatase Spo0E family protein</fullName>
    </submittedName>
</protein>
<comment type="caution">
    <text evidence="1">The sequence shown here is derived from an EMBL/GenBank/DDBJ whole genome shotgun (WGS) entry which is preliminary data.</text>
</comment>
<evidence type="ECO:0000313" key="2">
    <source>
        <dbReference type="Proteomes" id="UP001596505"/>
    </source>
</evidence>
<organism evidence="1 2">
    <name type="scientific">Scopulibacillus cellulosilyticus</name>
    <dbReference type="NCBI Taxonomy" id="2665665"/>
    <lineage>
        <taxon>Bacteria</taxon>
        <taxon>Bacillati</taxon>
        <taxon>Bacillota</taxon>
        <taxon>Bacilli</taxon>
        <taxon>Bacillales</taxon>
        <taxon>Sporolactobacillaceae</taxon>
        <taxon>Scopulibacillus</taxon>
    </lineage>
</organism>
<gene>
    <name evidence="1" type="ORF">ACFQRG_18640</name>
</gene>
<keyword evidence="2" id="KW-1185">Reference proteome</keyword>
<accession>A0ABW2Q0N8</accession>
<sequence length="61" mass="7250">MKESKNPTRIELMQMINRKRKEMMKIASIRGLKNKETVKQSKELDVLINLYQRNLLQSKSS</sequence>
<dbReference type="InterPro" id="IPR018540">
    <property type="entry name" value="Spo0E-like"/>
</dbReference>
<evidence type="ECO:0000313" key="1">
    <source>
        <dbReference type="EMBL" id="MFC7394934.1"/>
    </source>
</evidence>
<dbReference type="InterPro" id="IPR037208">
    <property type="entry name" value="Spo0E-like_sf"/>
</dbReference>
<dbReference type="EMBL" id="JBHTCO010000041">
    <property type="protein sequence ID" value="MFC7394934.1"/>
    <property type="molecule type" value="Genomic_DNA"/>
</dbReference>
<dbReference type="InterPro" id="IPR036638">
    <property type="entry name" value="HLH_DNA-bd_sf"/>
</dbReference>